<proteinExistence type="predicted"/>
<evidence type="ECO:0008006" key="5">
    <source>
        <dbReference type="Google" id="ProtNLM"/>
    </source>
</evidence>
<feature type="region of interest" description="Disordered" evidence="1">
    <location>
        <begin position="30"/>
        <end position="50"/>
    </location>
</feature>
<reference evidence="3 4" key="1">
    <citation type="submission" date="2024-01" db="EMBL/GenBank/DDBJ databases">
        <title>The diversity of rhizobia nodulating Mimosa spp. in eleven states of Brazil covering several biomes is determined by host plant, location, and edaphic factors.</title>
        <authorList>
            <person name="Rouws L."/>
            <person name="Barauna A."/>
            <person name="Beukes C."/>
            <person name="De Faria S.M."/>
            <person name="Gross E."/>
            <person name="Dos Reis Junior F.B."/>
            <person name="Simon M."/>
            <person name="Maluk M."/>
            <person name="Odee D.W."/>
            <person name="Kenicer G."/>
            <person name="Young J.P.W."/>
            <person name="Reis V.M."/>
            <person name="Zilli J."/>
            <person name="James E.K."/>
        </authorList>
    </citation>
    <scope>NUCLEOTIDE SEQUENCE [LARGE SCALE GENOMIC DNA]</scope>
    <source>
        <strain evidence="3 4">JPY167</strain>
    </source>
</reference>
<keyword evidence="2" id="KW-1133">Transmembrane helix</keyword>
<evidence type="ECO:0000313" key="4">
    <source>
        <dbReference type="Proteomes" id="UP001489897"/>
    </source>
</evidence>
<comment type="caution">
    <text evidence="3">The sequence shown here is derived from an EMBL/GenBank/DDBJ whole genome shotgun (WGS) entry which is preliminary data.</text>
</comment>
<protein>
    <recommendedName>
        <fullName evidence="5">DUF4410 domain-containing protein</fullName>
    </recommendedName>
</protein>
<name>A0ABU9RSX7_9BURK</name>
<gene>
    <name evidence="3" type="ORF">VSR73_19145</name>
</gene>
<feature type="compositionally biased region" description="Basic and acidic residues" evidence="1">
    <location>
        <begin position="31"/>
        <end position="43"/>
    </location>
</feature>
<organism evidence="3 4">
    <name type="scientific">Paraburkholderia ferrariae</name>
    <dbReference type="NCBI Taxonomy" id="386056"/>
    <lineage>
        <taxon>Bacteria</taxon>
        <taxon>Pseudomonadati</taxon>
        <taxon>Pseudomonadota</taxon>
        <taxon>Betaproteobacteria</taxon>
        <taxon>Burkholderiales</taxon>
        <taxon>Burkholderiaceae</taxon>
        <taxon>Paraburkholderia</taxon>
    </lineage>
</organism>
<sequence>MFACASTHRRIGAQSRRLKIRNSAPIFLQETKTDPAHKTESLRGSRVPQSQGKTNMFNTVRTIGVITPLLFLAACAVVAPPYSPDVDNIQSLKNVTAAHAKVGAFDSQADAKNPYPVPLRANSLKSPAGNSFGAYLADAMTKELQMAGKLSPESDVEIKATLLENDIDVGVATGAARLSARFIVMRSGSVRYDQVKSAHTQWDSAFAAMIAVPKAREEYPLAVQKLLGELYADPAFIQAIQ</sequence>
<keyword evidence="2" id="KW-0812">Transmembrane</keyword>
<dbReference type="Proteomes" id="UP001489897">
    <property type="component" value="Unassembled WGS sequence"/>
</dbReference>
<feature type="transmembrane region" description="Helical" evidence="2">
    <location>
        <begin position="63"/>
        <end position="82"/>
    </location>
</feature>
<evidence type="ECO:0000313" key="3">
    <source>
        <dbReference type="EMBL" id="MEM5423177.1"/>
    </source>
</evidence>
<keyword evidence="2" id="KW-0472">Membrane</keyword>
<dbReference type="EMBL" id="JAYMRV010000005">
    <property type="protein sequence ID" value="MEM5423177.1"/>
    <property type="molecule type" value="Genomic_DNA"/>
</dbReference>
<keyword evidence="4" id="KW-1185">Reference proteome</keyword>
<evidence type="ECO:0000256" key="2">
    <source>
        <dbReference type="SAM" id="Phobius"/>
    </source>
</evidence>
<evidence type="ECO:0000256" key="1">
    <source>
        <dbReference type="SAM" id="MobiDB-lite"/>
    </source>
</evidence>
<accession>A0ABU9RSX7</accession>